<keyword evidence="3" id="KW-1185">Reference proteome</keyword>
<keyword evidence="1" id="KW-0812">Transmembrane</keyword>
<name>U2EGC0_9GAMM</name>
<comment type="caution">
    <text evidence="2">The sequence shown here is derived from an EMBL/GenBank/DDBJ whole genome shotgun (WGS) entry which is preliminary data.</text>
</comment>
<dbReference type="AlphaFoldDB" id="U2EGC0"/>
<reference evidence="2 3" key="2">
    <citation type="journal article" date="2013" name="PLoS ONE">
        <title>INDIGO - INtegrated Data Warehouse of MIcrobial GenOmes with Examples from the Red Sea Extremophiles.</title>
        <authorList>
            <person name="Alam I."/>
            <person name="Antunes A."/>
            <person name="Kamau A.A."/>
            <person name="Ba Alawi W."/>
            <person name="Kalkatawi M."/>
            <person name="Stingl U."/>
            <person name="Bajic V.B."/>
        </authorList>
    </citation>
    <scope>NUCLEOTIDE SEQUENCE [LARGE SCALE GENOMIC DNA]</scope>
    <source>
        <strain evidence="2 3">E1L3A</strain>
    </source>
</reference>
<organism evidence="2 3">
    <name type="scientific">Salinisphaera shabanensis E1L3A</name>
    <dbReference type="NCBI Taxonomy" id="1033802"/>
    <lineage>
        <taxon>Bacteria</taxon>
        <taxon>Pseudomonadati</taxon>
        <taxon>Pseudomonadota</taxon>
        <taxon>Gammaproteobacteria</taxon>
        <taxon>Salinisphaerales</taxon>
        <taxon>Salinisphaeraceae</taxon>
        <taxon>Salinisphaera</taxon>
    </lineage>
</organism>
<protein>
    <submittedName>
        <fullName evidence="2">Uncharacterized protein</fullName>
    </submittedName>
</protein>
<sequence>MLLTIRQLRLASWILTLVAVCLALGGIALGLAGEGFGWSAMAMATTIIGLQRLNTRSRRVLASG</sequence>
<keyword evidence="1" id="KW-0472">Membrane</keyword>
<feature type="transmembrane region" description="Helical" evidence="1">
    <location>
        <begin position="12"/>
        <end position="30"/>
    </location>
</feature>
<evidence type="ECO:0000313" key="2">
    <source>
        <dbReference type="EMBL" id="ERJ17462.1"/>
    </source>
</evidence>
<gene>
    <name evidence="2" type="ORF">SSPSH_003720</name>
</gene>
<dbReference type="EMBL" id="AFNV02000038">
    <property type="protein sequence ID" value="ERJ17462.1"/>
    <property type="molecule type" value="Genomic_DNA"/>
</dbReference>
<reference evidence="2 3" key="1">
    <citation type="journal article" date="2011" name="J. Bacteriol.">
        <title>Genome sequence of Salinisphaera shabanensis, a gammaproteobacterium from the harsh, variable environment of the brine-seawater interface of the Shaban Deep in the Red Sea.</title>
        <authorList>
            <person name="Antunes A."/>
            <person name="Alam I."/>
            <person name="Bajic V.B."/>
            <person name="Stingl U."/>
        </authorList>
    </citation>
    <scope>NUCLEOTIDE SEQUENCE [LARGE SCALE GENOMIC DNA]</scope>
    <source>
        <strain evidence="2 3">E1L3A</strain>
    </source>
</reference>
<keyword evidence="1" id="KW-1133">Transmembrane helix</keyword>
<dbReference type="Proteomes" id="UP000006242">
    <property type="component" value="Unassembled WGS sequence"/>
</dbReference>
<accession>U2EGC0</accession>
<dbReference type="RefSeq" id="WP_021031954.1">
    <property type="nucleotide sequence ID" value="NZ_AFNV02000038.1"/>
</dbReference>
<evidence type="ECO:0000313" key="3">
    <source>
        <dbReference type="Proteomes" id="UP000006242"/>
    </source>
</evidence>
<evidence type="ECO:0000256" key="1">
    <source>
        <dbReference type="SAM" id="Phobius"/>
    </source>
</evidence>
<proteinExistence type="predicted"/>